<reference evidence="2" key="1">
    <citation type="journal article" date="2019" name="Int. J. Syst. Evol. Microbiol.">
        <title>The Global Catalogue of Microorganisms (GCM) 10K type strain sequencing project: providing services to taxonomists for standard genome sequencing and annotation.</title>
        <authorList>
            <consortium name="The Broad Institute Genomics Platform"/>
            <consortium name="The Broad Institute Genome Sequencing Center for Infectious Disease"/>
            <person name="Wu L."/>
            <person name="Ma J."/>
        </authorList>
    </citation>
    <scope>NUCLEOTIDE SEQUENCE [LARGE SCALE GENOMIC DNA]</scope>
    <source>
        <strain evidence="2">KCTC 42424</strain>
    </source>
</reference>
<protein>
    <submittedName>
        <fullName evidence="1">Uncharacterized protein</fullName>
    </submittedName>
</protein>
<evidence type="ECO:0000313" key="1">
    <source>
        <dbReference type="EMBL" id="MFC3679140.1"/>
    </source>
</evidence>
<dbReference type="RefSeq" id="WP_376864787.1">
    <property type="nucleotide sequence ID" value="NZ_JBHRYB010000001.1"/>
</dbReference>
<accession>A0ABV7VNM7</accession>
<organism evidence="1 2">
    <name type="scientific">Bacterioplanoides pacificum</name>
    <dbReference type="NCBI Taxonomy" id="1171596"/>
    <lineage>
        <taxon>Bacteria</taxon>
        <taxon>Pseudomonadati</taxon>
        <taxon>Pseudomonadota</taxon>
        <taxon>Gammaproteobacteria</taxon>
        <taxon>Oceanospirillales</taxon>
        <taxon>Oceanospirillaceae</taxon>
        <taxon>Bacterioplanoides</taxon>
    </lineage>
</organism>
<proteinExistence type="predicted"/>
<sequence length="111" mass="12721">MIAGALIKEKTMEEIRESLQQIQKIFEADLRTAITACCEESSPYGFALMLGEDLEMATPVVVTNSEADLPDPEDNDARYIPDEWKGWKYEYFGNFKRAYAELFNTFSGDYK</sequence>
<evidence type="ECO:0000313" key="2">
    <source>
        <dbReference type="Proteomes" id="UP001595722"/>
    </source>
</evidence>
<gene>
    <name evidence="1" type="ORF">ACFOMG_03315</name>
</gene>
<comment type="caution">
    <text evidence="1">The sequence shown here is derived from an EMBL/GenBank/DDBJ whole genome shotgun (WGS) entry which is preliminary data.</text>
</comment>
<keyword evidence="2" id="KW-1185">Reference proteome</keyword>
<dbReference type="EMBL" id="JBHRYB010000001">
    <property type="protein sequence ID" value="MFC3679140.1"/>
    <property type="molecule type" value="Genomic_DNA"/>
</dbReference>
<dbReference type="Proteomes" id="UP001595722">
    <property type="component" value="Unassembled WGS sequence"/>
</dbReference>
<name>A0ABV7VNM7_9GAMM</name>